<keyword evidence="1" id="KW-0472">Membrane</keyword>
<keyword evidence="1" id="KW-1133">Transmembrane helix</keyword>
<reference evidence="2 3" key="1">
    <citation type="submission" date="2018-06" db="EMBL/GenBank/DDBJ databases">
        <authorList>
            <consortium name="Pathogen Informatics"/>
            <person name="Doyle S."/>
        </authorList>
    </citation>
    <scope>NUCLEOTIDE SEQUENCE [LARGE SCALE GENOMIC DNA]</scope>
    <source>
        <strain evidence="2 3">NCTC11807</strain>
    </source>
</reference>
<feature type="transmembrane region" description="Helical" evidence="1">
    <location>
        <begin position="14"/>
        <end position="36"/>
    </location>
</feature>
<dbReference type="EMBL" id="UHDZ01000001">
    <property type="protein sequence ID" value="SUM71507.1"/>
    <property type="molecule type" value="Genomic_DNA"/>
</dbReference>
<keyword evidence="1" id="KW-0812">Transmembrane</keyword>
<evidence type="ECO:0000256" key="1">
    <source>
        <dbReference type="SAM" id="Phobius"/>
    </source>
</evidence>
<sequence>MSEILSVKNLLDGYLLLMNSYILVIFKATNSIFTIYKSYYIDIIYSY</sequence>
<dbReference type="AlphaFoldDB" id="A0A380H6U5"/>
<keyword evidence="3" id="KW-1185">Reference proteome</keyword>
<proteinExistence type="predicted"/>
<gene>
    <name evidence="2" type="ORF">NCTC11807_01465</name>
</gene>
<accession>A0A380H6U5</accession>
<name>A0A380H6U5_9STAP</name>
<dbReference type="Proteomes" id="UP000255425">
    <property type="component" value="Unassembled WGS sequence"/>
</dbReference>
<evidence type="ECO:0000313" key="2">
    <source>
        <dbReference type="EMBL" id="SUM71507.1"/>
    </source>
</evidence>
<evidence type="ECO:0000313" key="3">
    <source>
        <dbReference type="Proteomes" id="UP000255425"/>
    </source>
</evidence>
<organism evidence="2 3">
    <name type="scientific">Staphylococcus saccharolyticus</name>
    <dbReference type="NCBI Taxonomy" id="33028"/>
    <lineage>
        <taxon>Bacteria</taxon>
        <taxon>Bacillati</taxon>
        <taxon>Bacillota</taxon>
        <taxon>Bacilli</taxon>
        <taxon>Bacillales</taxon>
        <taxon>Staphylococcaceae</taxon>
        <taxon>Staphylococcus</taxon>
    </lineage>
</organism>
<protein>
    <submittedName>
        <fullName evidence="2">Uncharacterized protein</fullName>
    </submittedName>
</protein>